<keyword evidence="5 7" id="KW-0460">Magnesium</keyword>
<evidence type="ECO:0000256" key="4">
    <source>
        <dbReference type="ARBA" id="ARBA00022723"/>
    </source>
</evidence>
<dbReference type="Pfam" id="PF02878">
    <property type="entry name" value="PGM_PMM_I"/>
    <property type="match status" value="1"/>
</dbReference>
<dbReference type="SUPFAM" id="SSF55957">
    <property type="entry name" value="Phosphoglucomutase, C-terminal domain"/>
    <property type="match status" value="1"/>
</dbReference>
<dbReference type="CDD" id="cd03088">
    <property type="entry name" value="ManB"/>
    <property type="match status" value="1"/>
</dbReference>
<keyword evidence="13" id="KW-1185">Reference proteome</keyword>
<evidence type="ECO:0000259" key="10">
    <source>
        <dbReference type="Pfam" id="PF02879"/>
    </source>
</evidence>
<feature type="domain" description="Alpha-D-phosphohexomutase alpha/beta/alpha" evidence="11">
    <location>
        <begin position="265"/>
        <end position="382"/>
    </location>
</feature>
<dbReference type="EMBL" id="JAPIUZ010000001">
    <property type="protein sequence ID" value="MCX2562950.1"/>
    <property type="molecule type" value="Genomic_DNA"/>
</dbReference>
<dbReference type="RefSeq" id="WP_173560030.1">
    <property type="nucleotide sequence ID" value="NZ_WOSV01000006.1"/>
</dbReference>
<evidence type="ECO:0000259" key="8">
    <source>
        <dbReference type="Pfam" id="PF00408"/>
    </source>
</evidence>
<dbReference type="Gene3D" id="3.30.310.50">
    <property type="entry name" value="Alpha-D-phosphohexomutase, C-terminal domain"/>
    <property type="match status" value="1"/>
</dbReference>
<dbReference type="PROSITE" id="PS00710">
    <property type="entry name" value="PGM_PMM"/>
    <property type="match status" value="1"/>
</dbReference>
<evidence type="ECO:0000313" key="12">
    <source>
        <dbReference type="EMBL" id="MCX2562950.1"/>
    </source>
</evidence>
<dbReference type="SUPFAM" id="SSF53738">
    <property type="entry name" value="Phosphoglucomutase, first 3 domains"/>
    <property type="match status" value="3"/>
</dbReference>
<dbReference type="InterPro" id="IPR005845">
    <property type="entry name" value="A-D-PHexomutase_a/b/a-II"/>
</dbReference>
<evidence type="ECO:0000256" key="5">
    <source>
        <dbReference type="ARBA" id="ARBA00022842"/>
    </source>
</evidence>
<reference evidence="12 13" key="1">
    <citation type="submission" date="2022-11" db="EMBL/GenBank/DDBJ databases">
        <title>Genome sequencing of Acetobacter type strain.</title>
        <authorList>
            <person name="Heo J."/>
            <person name="Lee D."/>
            <person name="Han B.-H."/>
            <person name="Hong S.-B."/>
            <person name="Kwon S.-W."/>
        </authorList>
    </citation>
    <scope>NUCLEOTIDE SEQUENCE [LARGE SCALE GENOMIC DNA]</scope>
    <source>
        <strain evidence="12 13">KACC 21253</strain>
    </source>
</reference>
<keyword evidence="6" id="KW-0413">Isomerase</keyword>
<dbReference type="InterPro" id="IPR005843">
    <property type="entry name" value="A-D-PHexomutase_C"/>
</dbReference>
<evidence type="ECO:0000256" key="6">
    <source>
        <dbReference type="ARBA" id="ARBA00023235"/>
    </source>
</evidence>
<evidence type="ECO:0000259" key="11">
    <source>
        <dbReference type="Pfam" id="PF02880"/>
    </source>
</evidence>
<evidence type="ECO:0000256" key="3">
    <source>
        <dbReference type="ARBA" id="ARBA00022553"/>
    </source>
</evidence>
<dbReference type="PANTHER" id="PTHR42946:SF1">
    <property type="entry name" value="PHOSPHOGLUCOMUTASE (ALPHA-D-GLUCOSE-1,6-BISPHOSPHATE-DEPENDENT)"/>
    <property type="match status" value="1"/>
</dbReference>
<protein>
    <submittedName>
        <fullName evidence="12">Phosphomannomutase</fullName>
    </submittedName>
</protein>
<accession>A0ABT3QCF7</accession>
<gene>
    <name evidence="12" type="ORF">OQ497_03050</name>
</gene>
<dbReference type="Pfam" id="PF02880">
    <property type="entry name" value="PGM_PMM_III"/>
    <property type="match status" value="1"/>
</dbReference>
<keyword evidence="3" id="KW-0597">Phosphoprotein</keyword>
<feature type="domain" description="Alpha-D-phosphohexomutase alpha/beta/alpha" evidence="10">
    <location>
        <begin position="164"/>
        <end position="260"/>
    </location>
</feature>
<evidence type="ECO:0000313" key="13">
    <source>
        <dbReference type="Proteomes" id="UP001301152"/>
    </source>
</evidence>
<dbReference type="InterPro" id="IPR005844">
    <property type="entry name" value="A-D-PHexomutase_a/b/a-I"/>
</dbReference>
<dbReference type="InterPro" id="IPR050060">
    <property type="entry name" value="Phosphoglucosamine_mutase"/>
</dbReference>
<evidence type="ECO:0000256" key="2">
    <source>
        <dbReference type="ARBA" id="ARBA00010231"/>
    </source>
</evidence>
<feature type="domain" description="Alpha-D-phosphohexomutase C-terminal" evidence="8">
    <location>
        <begin position="427"/>
        <end position="471"/>
    </location>
</feature>
<dbReference type="InterPro" id="IPR036900">
    <property type="entry name" value="A-D-PHexomutase_C_sf"/>
</dbReference>
<evidence type="ECO:0000256" key="1">
    <source>
        <dbReference type="ARBA" id="ARBA00001946"/>
    </source>
</evidence>
<comment type="similarity">
    <text evidence="2 7">Belongs to the phosphohexose mutase family.</text>
</comment>
<proteinExistence type="inferred from homology"/>
<sequence>MKQSAVAFGTSGVRGLVSALTDELCYICTKGYLLYLATQGEFKPGSPVAVAGDLRPSTPHIMKACIAAIEDMGGKVVFCGAVPSPALCSFAYARNMPSLMITGSHIPDDRNGIKFNRACGEFLKTDEQGMLSQDVTLPDGLTDTHGALISPPAFPPVTDILPPFIARYTDFFGTDALKGLKLGIYHHSAVGRDVLMQIMQTLGAEVTPLGRSETFIPVDTEAVRPEDVILAREWSSAGTFDAILTTDGDSDRPLLADETGTWLRGDTLGLLTAQFLKAGSVTTPVSSNTALERSQLTSHAIRTRIGSPYVIDAMNAAASAGHTPAVGYEANGGFLLASPVTLNGRTITALPTRDSVLPMLCALVASQRIPGRCLSALVASLPARITDSDRLKEMPTDTSKARLQALLSAPERDETVSALSKACGMPEDINLTDGVRLTFASGEIVHLRPSGNAPELRVYVEADNAERARALLTLALRQVSRWRD</sequence>
<comment type="caution">
    <text evidence="12">The sequence shown here is derived from an EMBL/GenBank/DDBJ whole genome shotgun (WGS) entry which is preliminary data.</text>
</comment>
<dbReference type="Pfam" id="PF00408">
    <property type="entry name" value="PGM_PMM_IV"/>
    <property type="match status" value="1"/>
</dbReference>
<keyword evidence="4 7" id="KW-0479">Metal-binding</keyword>
<dbReference type="PANTHER" id="PTHR42946">
    <property type="entry name" value="PHOSPHOHEXOSE MUTASE"/>
    <property type="match status" value="1"/>
</dbReference>
<dbReference type="InterPro" id="IPR005846">
    <property type="entry name" value="A-D-PHexomutase_a/b/a-III"/>
</dbReference>
<dbReference type="Pfam" id="PF02879">
    <property type="entry name" value="PGM_PMM_II"/>
    <property type="match status" value="1"/>
</dbReference>
<organism evidence="12 13">
    <name type="scientific">Acetobacter thailandicus</name>
    <dbReference type="NCBI Taxonomy" id="1502842"/>
    <lineage>
        <taxon>Bacteria</taxon>
        <taxon>Pseudomonadati</taxon>
        <taxon>Pseudomonadota</taxon>
        <taxon>Alphaproteobacteria</taxon>
        <taxon>Acetobacterales</taxon>
        <taxon>Acetobacteraceae</taxon>
        <taxon>Acetobacter</taxon>
    </lineage>
</organism>
<evidence type="ECO:0000256" key="7">
    <source>
        <dbReference type="RuleBase" id="RU004326"/>
    </source>
</evidence>
<dbReference type="Proteomes" id="UP001301152">
    <property type="component" value="Unassembled WGS sequence"/>
</dbReference>
<name>A0ABT3QCF7_9PROT</name>
<dbReference type="Gene3D" id="3.40.120.10">
    <property type="entry name" value="Alpha-D-Glucose-1,6-Bisphosphate, subunit A, domain 3"/>
    <property type="match status" value="3"/>
</dbReference>
<comment type="cofactor">
    <cofactor evidence="1">
        <name>Mg(2+)</name>
        <dbReference type="ChEBI" id="CHEBI:18420"/>
    </cofactor>
</comment>
<dbReference type="InterPro" id="IPR016066">
    <property type="entry name" value="A-D-PHexomutase_CS"/>
</dbReference>
<feature type="domain" description="Alpha-D-phosphohexomutase alpha/beta/alpha" evidence="9">
    <location>
        <begin position="7"/>
        <end position="128"/>
    </location>
</feature>
<dbReference type="InterPro" id="IPR016055">
    <property type="entry name" value="A-D-PHexomutase_a/b/a-I/II/III"/>
</dbReference>
<evidence type="ECO:0000259" key="9">
    <source>
        <dbReference type="Pfam" id="PF02878"/>
    </source>
</evidence>